<dbReference type="InterPro" id="IPR036047">
    <property type="entry name" value="F-box-like_dom_sf"/>
</dbReference>
<feature type="region of interest" description="Disordered" evidence="1">
    <location>
        <begin position="208"/>
        <end position="231"/>
    </location>
</feature>
<dbReference type="SUPFAM" id="SSF81383">
    <property type="entry name" value="F-box domain"/>
    <property type="match status" value="1"/>
</dbReference>
<dbReference type="Gene3D" id="3.80.10.10">
    <property type="entry name" value="Ribonuclease Inhibitor"/>
    <property type="match status" value="1"/>
</dbReference>
<dbReference type="AlphaFoldDB" id="A0A9P6MTD5"/>
<comment type="caution">
    <text evidence="2">The sequence shown here is derived from an EMBL/GenBank/DDBJ whole genome shotgun (WGS) entry which is preliminary data.</text>
</comment>
<organism evidence="2 3">
    <name type="scientific">Entomortierella chlamydospora</name>
    <dbReference type="NCBI Taxonomy" id="101097"/>
    <lineage>
        <taxon>Eukaryota</taxon>
        <taxon>Fungi</taxon>
        <taxon>Fungi incertae sedis</taxon>
        <taxon>Mucoromycota</taxon>
        <taxon>Mortierellomycotina</taxon>
        <taxon>Mortierellomycetes</taxon>
        <taxon>Mortierellales</taxon>
        <taxon>Mortierellaceae</taxon>
        <taxon>Entomortierella</taxon>
    </lineage>
</organism>
<reference evidence="2" key="1">
    <citation type="journal article" date="2020" name="Fungal Divers.">
        <title>Resolving the Mortierellaceae phylogeny through synthesis of multi-gene phylogenetics and phylogenomics.</title>
        <authorList>
            <person name="Vandepol N."/>
            <person name="Liber J."/>
            <person name="Desiro A."/>
            <person name="Na H."/>
            <person name="Kennedy M."/>
            <person name="Barry K."/>
            <person name="Grigoriev I.V."/>
            <person name="Miller A.N."/>
            <person name="O'Donnell K."/>
            <person name="Stajich J.E."/>
            <person name="Bonito G."/>
        </authorList>
    </citation>
    <scope>NUCLEOTIDE SEQUENCE</scope>
    <source>
        <strain evidence="2">NRRL 2769</strain>
    </source>
</reference>
<evidence type="ECO:0000256" key="1">
    <source>
        <dbReference type="SAM" id="MobiDB-lite"/>
    </source>
</evidence>
<evidence type="ECO:0008006" key="4">
    <source>
        <dbReference type="Google" id="ProtNLM"/>
    </source>
</evidence>
<feature type="compositionally biased region" description="Acidic residues" evidence="1">
    <location>
        <begin position="489"/>
        <end position="513"/>
    </location>
</feature>
<gene>
    <name evidence="2" type="ORF">BGZ80_000195</name>
</gene>
<dbReference type="InterPro" id="IPR032675">
    <property type="entry name" value="LRR_dom_sf"/>
</dbReference>
<evidence type="ECO:0000313" key="3">
    <source>
        <dbReference type="Proteomes" id="UP000703661"/>
    </source>
</evidence>
<keyword evidence="3" id="KW-1185">Reference proteome</keyword>
<accession>A0A9P6MTD5</accession>
<sequence length="636" mass="71833">MQSNVSTPTLLALQLPEIMGLIAKHLPKGTIYNCLQVPRSWHSMFMPYIWRKFLISAYKPHGVPLNSLRDHAHLIHELEFHGPVPTSYYSVECTQLEFLAFSGTRGDWNIKKFRGRDWENEKQDRKDIDPIIRLVRTNPGLKTLVIYGLDPLPSAKFWEAICRMKKLERFVVCRIAIPSDYTDVFWKAISTHRSSLRLDIEFLDRNDEGDTDISGGESSTETFEESIDPNLDPENKPLLQTTPIVPLVNSSSPCRFNFTNLKKLFLVVPDSGLEDKSMDMLTKHFATVKELNMSSCRQVCSWMIQAILSSFPMLESFTADKISVDDIMAGNPWRKATSTMRSKDNNLNNTLVTGNSEFGVEGTDPSQDINSATNARDVEDITAAGVENHELTNSTEATSSEHRVRTIVAAEIKEPGREVQAMTVASSSGIASGKEIKELAVDYDVSTLNIDSLAITEVEKSRVILETGDDRETIQLSIDASNNLNADLTNEDEPIWESVEEGEEEEKEDEEEYQTSEVYKLKQLAVFNCLSTLSQIQVLNINRIYTSGPAQSEVNVGIRAVPVVLDLRLRNGLDKLKTLKNLQCFYFAGPQKMGRDDVSWMLEHWPKLTHISGAFHRKNDELRKLFVSHNIPVDAW</sequence>
<dbReference type="EMBL" id="JAAAID010001033">
    <property type="protein sequence ID" value="KAG0012117.1"/>
    <property type="molecule type" value="Genomic_DNA"/>
</dbReference>
<feature type="region of interest" description="Disordered" evidence="1">
    <location>
        <begin position="485"/>
        <end position="513"/>
    </location>
</feature>
<evidence type="ECO:0000313" key="2">
    <source>
        <dbReference type="EMBL" id="KAG0012117.1"/>
    </source>
</evidence>
<dbReference type="Proteomes" id="UP000703661">
    <property type="component" value="Unassembled WGS sequence"/>
</dbReference>
<proteinExistence type="predicted"/>
<protein>
    <recommendedName>
        <fullName evidence="4">F-box domain-containing protein</fullName>
    </recommendedName>
</protein>
<dbReference type="SUPFAM" id="SSF52047">
    <property type="entry name" value="RNI-like"/>
    <property type="match status" value="1"/>
</dbReference>
<name>A0A9P6MTD5_9FUNG</name>